<evidence type="ECO:0000313" key="10">
    <source>
        <dbReference type="EMBL" id="MBM9476764.1"/>
    </source>
</evidence>
<evidence type="ECO:0000256" key="1">
    <source>
        <dbReference type="ARBA" id="ARBA00004651"/>
    </source>
</evidence>
<reference evidence="10" key="1">
    <citation type="submission" date="2021-01" db="EMBL/GenBank/DDBJ databases">
        <title>KCTC 19127 draft genome.</title>
        <authorList>
            <person name="An D."/>
        </authorList>
    </citation>
    <scope>NUCLEOTIDE SEQUENCE</scope>
    <source>
        <strain evidence="10">KCTC 19127</strain>
    </source>
</reference>
<feature type="transmembrane region" description="Helical" evidence="7">
    <location>
        <begin position="135"/>
        <end position="154"/>
    </location>
</feature>
<evidence type="ECO:0000256" key="2">
    <source>
        <dbReference type="ARBA" id="ARBA00022448"/>
    </source>
</evidence>
<dbReference type="Proteomes" id="UP000663801">
    <property type="component" value="Unassembled WGS sequence"/>
</dbReference>
<keyword evidence="4 7" id="KW-0812">Transmembrane</keyword>
<keyword evidence="11" id="KW-1185">Reference proteome</keyword>
<keyword evidence="6 7" id="KW-0472">Membrane</keyword>
<dbReference type="InterPro" id="IPR000515">
    <property type="entry name" value="MetI-like"/>
</dbReference>
<feature type="compositionally biased region" description="Pro residues" evidence="8">
    <location>
        <begin position="16"/>
        <end position="26"/>
    </location>
</feature>
<feature type="transmembrane region" description="Helical" evidence="7">
    <location>
        <begin position="228"/>
        <end position="246"/>
    </location>
</feature>
<dbReference type="GO" id="GO:0005886">
    <property type="term" value="C:plasma membrane"/>
    <property type="evidence" value="ECO:0007669"/>
    <property type="project" value="UniProtKB-SubCell"/>
</dbReference>
<comment type="similarity">
    <text evidence="7">Belongs to the binding-protein-dependent transport system permease family.</text>
</comment>
<accession>A0A938YP18</accession>
<comment type="subcellular location">
    <subcellularLocation>
        <location evidence="1 7">Cell membrane</location>
        <topology evidence="1 7">Multi-pass membrane protein</topology>
    </subcellularLocation>
</comment>
<dbReference type="SUPFAM" id="SSF161098">
    <property type="entry name" value="MetI-like"/>
    <property type="match status" value="1"/>
</dbReference>
<evidence type="ECO:0000256" key="7">
    <source>
        <dbReference type="RuleBase" id="RU363032"/>
    </source>
</evidence>
<evidence type="ECO:0000256" key="8">
    <source>
        <dbReference type="SAM" id="MobiDB-lite"/>
    </source>
</evidence>
<dbReference type="AlphaFoldDB" id="A0A938YP18"/>
<evidence type="ECO:0000313" key="11">
    <source>
        <dbReference type="Proteomes" id="UP000663801"/>
    </source>
</evidence>
<dbReference type="CDD" id="cd06261">
    <property type="entry name" value="TM_PBP2"/>
    <property type="match status" value="1"/>
</dbReference>
<evidence type="ECO:0000256" key="5">
    <source>
        <dbReference type="ARBA" id="ARBA00022989"/>
    </source>
</evidence>
<dbReference type="PROSITE" id="PS50928">
    <property type="entry name" value="ABC_TM1"/>
    <property type="match status" value="1"/>
</dbReference>
<evidence type="ECO:0000256" key="3">
    <source>
        <dbReference type="ARBA" id="ARBA00022475"/>
    </source>
</evidence>
<comment type="caution">
    <text evidence="10">The sequence shown here is derived from an EMBL/GenBank/DDBJ whole genome shotgun (WGS) entry which is preliminary data.</text>
</comment>
<dbReference type="InterPro" id="IPR035906">
    <property type="entry name" value="MetI-like_sf"/>
</dbReference>
<sequence>MSSMLDEPVLPDTGATPPPPGKPPVQVPKWRRDLRPYLLSVPAVALIIGILYPFVIGVIFAFQNYSAQTTRNRRFIGFENFQQVLTPGGTFFIGHAAWVTVYYAVLATVIETVLGVGIALLLNRSTIIGRIFEKVLILPLMIAPAIAALAWKFMYNADFGVLNHVLGLGTFNWLSADTALYSAVLVDVWIYTPFVAILVLAGIRSLPREPFEASSVDGAGPVYMFRRLMLPLIWPYILVAVIFRFMDCLKIFDIPQVLTGGGPGDATTTLQVSAFKDLINNGQYSRGATYMFILWIIVFITARVLVGVLGRAQRRAAGAED</sequence>
<dbReference type="EMBL" id="JAERWL010000008">
    <property type="protein sequence ID" value="MBM9476764.1"/>
    <property type="molecule type" value="Genomic_DNA"/>
</dbReference>
<feature type="transmembrane region" description="Helical" evidence="7">
    <location>
        <begin position="188"/>
        <end position="207"/>
    </location>
</feature>
<protein>
    <submittedName>
        <fullName evidence="10">Sugar ABC transporter permease</fullName>
    </submittedName>
</protein>
<dbReference type="RefSeq" id="WP_205256869.1">
    <property type="nucleotide sequence ID" value="NZ_BAAAPV010000004.1"/>
</dbReference>
<keyword evidence="3" id="KW-1003">Cell membrane</keyword>
<dbReference type="PANTHER" id="PTHR43005:SF1">
    <property type="entry name" value="SPERMIDINE_PUTRESCINE TRANSPORT SYSTEM PERMEASE PROTEIN"/>
    <property type="match status" value="1"/>
</dbReference>
<dbReference type="PANTHER" id="PTHR43005">
    <property type="entry name" value="BLR7065 PROTEIN"/>
    <property type="match status" value="1"/>
</dbReference>
<proteinExistence type="inferred from homology"/>
<evidence type="ECO:0000256" key="4">
    <source>
        <dbReference type="ARBA" id="ARBA00022692"/>
    </source>
</evidence>
<feature type="transmembrane region" description="Helical" evidence="7">
    <location>
        <begin position="287"/>
        <end position="306"/>
    </location>
</feature>
<evidence type="ECO:0000259" key="9">
    <source>
        <dbReference type="PROSITE" id="PS50928"/>
    </source>
</evidence>
<organism evidence="10 11">
    <name type="scientific">Nakamurella flavida</name>
    <dbReference type="NCBI Taxonomy" id="363630"/>
    <lineage>
        <taxon>Bacteria</taxon>
        <taxon>Bacillati</taxon>
        <taxon>Actinomycetota</taxon>
        <taxon>Actinomycetes</taxon>
        <taxon>Nakamurellales</taxon>
        <taxon>Nakamurellaceae</taxon>
        <taxon>Nakamurella</taxon>
    </lineage>
</organism>
<dbReference type="GO" id="GO:0055085">
    <property type="term" value="P:transmembrane transport"/>
    <property type="evidence" value="ECO:0007669"/>
    <property type="project" value="InterPro"/>
</dbReference>
<name>A0A938YP18_9ACTN</name>
<feature type="transmembrane region" description="Helical" evidence="7">
    <location>
        <begin position="101"/>
        <end position="123"/>
    </location>
</feature>
<gene>
    <name evidence="10" type="ORF">JL107_09935</name>
</gene>
<dbReference type="Gene3D" id="1.10.3720.10">
    <property type="entry name" value="MetI-like"/>
    <property type="match status" value="1"/>
</dbReference>
<keyword evidence="5 7" id="KW-1133">Transmembrane helix</keyword>
<feature type="transmembrane region" description="Helical" evidence="7">
    <location>
        <begin position="37"/>
        <end position="62"/>
    </location>
</feature>
<evidence type="ECO:0000256" key="6">
    <source>
        <dbReference type="ARBA" id="ARBA00023136"/>
    </source>
</evidence>
<dbReference type="Pfam" id="PF00528">
    <property type="entry name" value="BPD_transp_1"/>
    <property type="match status" value="1"/>
</dbReference>
<keyword evidence="2 7" id="KW-0813">Transport</keyword>
<feature type="region of interest" description="Disordered" evidence="8">
    <location>
        <begin position="1"/>
        <end position="26"/>
    </location>
</feature>
<feature type="domain" description="ABC transmembrane type-1" evidence="9">
    <location>
        <begin position="97"/>
        <end position="305"/>
    </location>
</feature>